<feature type="region of interest" description="Disordered" evidence="2">
    <location>
        <begin position="1"/>
        <end position="35"/>
    </location>
</feature>
<feature type="region of interest" description="Disordered" evidence="2">
    <location>
        <begin position="162"/>
        <end position="261"/>
    </location>
</feature>
<feature type="coiled-coil region" evidence="1">
    <location>
        <begin position="122"/>
        <end position="149"/>
    </location>
</feature>
<feature type="compositionally biased region" description="Basic and acidic residues" evidence="2">
    <location>
        <begin position="193"/>
        <end position="205"/>
    </location>
</feature>
<evidence type="ECO:0000313" key="3">
    <source>
        <dbReference type="EMBL" id="CAE0721484.1"/>
    </source>
</evidence>
<reference evidence="3" key="1">
    <citation type="submission" date="2021-01" db="EMBL/GenBank/DDBJ databases">
        <authorList>
            <person name="Corre E."/>
            <person name="Pelletier E."/>
            <person name="Niang G."/>
            <person name="Scheremetjew M."/>
            <person name="Finn R."/>
            <person name="Kale V."/>
            <person name="Holt S."/>
            <person name="Cochrane G."/>
            <person name="Meng A."/>
            <person name="Brown T."/>
            <person name="Cohen L."/>
        </authorList>
    </citation>
    <scope>NUCLEOTIDE SEQUENCE</scope>
    <source>
        <strain evidence="3">10249 10 AB</strain>
    </source>
</reference>
<feature type="region of interest" description="Disordered" evidence="2">
    <location>
        <begin position="282"/>
        <end position="309"/>
    </location>
</feature>
<organism evidence="3">
    <name type="scientific">Pseudo-nitzschia australis</name>
    <dbReference type="NCBI Taxonomy" id="44445"/>
    <lineage>
        <taxon>Eukaryota</taxon>
        <taxon>Sar</taxon>
        <taxon>Stramenopiles</taxon>
        <taxon>Ochrophyta</taxon>
        <taxon>Bacillariophyta</taxon>
        <taxon>Bacillariophyceae</taxon>
        <taxon>Bacillariophycidae</taxon>
        <taxon>Bacillariales</taxon>
        <taxon>Bacillariaceae</taxon>
        <taxon>Pseudo-nitzschia</taxon>
    </lineage>
</organism>
<feature type="region of interest" description="Disordered" evidence="2">
    <location>
        <begin position="75"/>
        <end position="94"/>
    </location>
</feature>
<keyword evidence="1" id="KW-0175">Coiled coil</keyword>
<feature type="compositionally biased region" description="Polar residues" evidence="2">
    <location>
        <begin position="206"/>
        <end position="215"/>
    </location>
</feature>
<proteinExistence type="predicted"/>
<feature type="compositionally biased region" description="Polar residues" evidence="2">
    <location>
        <begin position="244"/>
        <end position="257"/>
    </location>
</feature>
<dbReference type="EMBL" id="HBIX01020178">
    <property type="protein sequence ID" value="CAE0721484.1"/>
    <property type="molecule type" value="Transcribed_RNA"/>
</dbReference>
<dbReference type="AlphaFoldDB" id="A0A7S4ELV2"/>
<evidence type="ECO:0000256" key="2">
    <source>
        <dbReference type="SAM" id="MobiDB-lite"/>
    </source>
</evidence>
<feature type="compositionally biased region" description="Basic and acidic residues" evidence="2">
    <location>
        <begin position="287"/>
        <end position="301"/>
    </location>
</feature>
<gene>
    <name evidence="3" type="ORF">PAUS00366_LOCUS14239</name>
</gene>
<feature type="compositionally biased region" description="Low complexity" evidence="2">
    <location>
        <begin position="217"/>
        <end position="231"/>
    </location>
</feature>
<sequence length="454" mass="52651">MNFVEGNHRHRNRNLNPRRQDQQNNETVQKGFDDSVGSQTNDVLDLFSTTLYSLAADADAIRQISDIADLTRVLSPSDERSNSGNRNDDDNDEGRAQIQKLCELDRIVSGVEKKVAALSKLINEENSALAKFETNLRQEAQEQDALIEELIVALDLKQQHQEQEQQQQLQTARGEEEELRFNDSGNVRHRHVHNDERRHDNRYESDNNNTLNHSGVSALRSSRSNNISRAALETRSTRIRGSDFHSSPHPSRTNSGRYTRDYNHESSFHETDIDLRGVEYRNNNTGENEHEKYSMDQRRENQDDDEHPSFVPVTEEELRDQIRFGPHLCRYDINQALEEIQQVVWKKIPFEYSINRNSSSAFGGNSHRVVSSNSLQRRFEYLRQRQEHLGPSFESETDAHAGYRWVSEQELRENCAFFRHGESTARSTLQLLCSLKRLKQVPGRKIEVTYLCLF</sequence>
<accession>A0A7S4ELV2</accession>
<protein>
    <submittedName>
        <fullName evidence="3">Uncharacterized protein</fullName>
    </submittedName>
</protein>
<evidence type="ECO:0000256" key="1">
    <source>
        <dbReference type="SAM" id="Coils"/>
    </source>
</evidence>
<name>A0A7S4ELV2_9STRA</name>